<comment type="caution">
    <text evidence="1">The sequence shown here is derived from an EMBL/GenBank/DDBJ whole genome shotgun (WGS) entry which is preliminary data.</text>
</comment>
<protein>
    <submittedName>
        <fullName evidence="1">Uncharacterized protein</fullName>
    </submittedName>
</protein>
<evidence type="ECO:0000313" key="2">
    <source>
        <dbReference type="Proteomes" id="UP000499080"/>
    </source>
</evidence>
<reference evidence="1 2" key="1">
    <citation type="journal article" date="2019" name="Sci. Rep.">
        <title>Orb-weaving spider Araneus ventricosus genome elucidates the spidroin gene catalogue.</title>
        <authorList>
            <person name="Kono N."/>
            <person name="Nakamura H."/>
            <person name="Ohtoshi R."/>
            <person name="Moran D.A.P."/>
            <person name="Shinohara A."/>
            <person name="Yoshida Y."/>
            <person name="Fujiwara M."/>
            <person name="Mori M."/>
            <person name="Tomita M."/>
            <person name="Arakawa K."/>
        </authorList>
    </citation>
    <scope>NUCLEOTIDE SEQUENCE [LARGE SCALE GENOMIC DNA]</scope>
</reference>
<gene>
    <name evidence="1" type="ORF">AVEN_270068_1</name>
</gene>
<dbReference type="EMBL" id="BGPR01007871">
    <property type="protein sequence ID" value="GBN30123.1"/>
    <property type="molecule type" value="Genomic_DNA"/>
</dbReference>
<dbReference type="OrthoDB" id="6630138at2759"/>
<evidence type="ECO:0000313" key="1">
    <source>
        <dbReference type="EMBL" id="GBN30123.1"/>
    </source>
</evidence>
<proteinExistence type="predicted"/>
<dbReference type="AlphaFoldDB" id="A0A4Y2MTV6"/>
<keyword evidence="2" id="KW-1185">Reference proteome</keyword>
<dbReference type="Proteomes" id="UP000499080">
    <property type="component" value="Unassembled WGS sequence"/>
</dbReference>
<sequence>MCILNITIDEALESLSAFCETETNSWNNGDSGRKSYNIMPSVGLQSTNRIRGDVIFFSDHGPFPVYLRRFHLSDSDQCSCGETGKRGFRLRKENREAEDGKKRAALVPGRIQNFAADYLLGRAGDAGFGKERPYRLTHHLNGYAMTLD</sequence>
<accession>A0A4Y2MTV6</accession>
<name>A0A4Y2MTV6_ARAVE</name>
<organism evidence="1 2">
    <name type="scientific">Araneus ventricosus</name>
    <name type="common">Orbweaver spider</name>
    <name type="synonym">Epeira ventricosa</name>
    <dbReference type="NCBI Taxonomy" id="182803"/>
    <lineage>
        <taxon>Eukaryota</taxon>
        <taxon>Metazoa</taxon>
        <taxon>Ecdysozoa</taxon>
        <taxon>Arthropoda</taxon>
        <taxon>Chelicerata</taxon>
        <taxon>Arachnida</taxon>
        <taxon>Araneae</taxon>
        <taxon>Araneomorphae</taxon>
        <taxon>Entelegynae</taxon>
        <taxon>Araneoidea</taxon>
        <taxon>Araneidae</taxon>
        <taxon>Araneus</taxon>
    </lineage>
</organism>